<keyword evidence="2" id="KW-0058">Aromatic hydrocarbons catabolism</keyword>
<evidence type="ECO:0000259" key="5">
    <source>
        <dbReference type="Pfam" id="PF13577"/>
    </source>
</evidence>
<keyword evidence="7" id="KW-1185">Reference proteome</keyword>
<dbReference type="Pfam" id="PF13577">
    <property type="entry name" value="SnoaL_4"/>
    <property type="match status" value="1"/>
</dbReference>
<name>A0A2T2Y2S9_9ENTR</name>
<dbReference type="EMBL" id="PYHO01000007">
    <property type="protein sequence ID" value="PSR46801.1"/>
    <property type="molecule type" value="Genomic_DNA"/>
</dbReference>
<dbReference type="InterPro" id="IPR000391">
    <property type="entry name" value="Rng_hydr_dOase-bsu"/>
</dbReference>
<dbReference type="Gene3D" id="3.10.450.50">
    <property type="match status" value="1"/>
</dbReference>
<feature type="domain" description="SnoaL-like" evidence="5">
    <location>
        <begin position="11"/>
        <end position="140"/>
    </location>
</feature>
<accession>A0A2T2Y2S9</accession>
<evidence type="ECO:0000256" key="4">
    <source>
        <dbReference type="ARBA" id="ARBA00023002"/>
    </source>
</evidence>
<evidence type="ECO:0000256" key="2">
    <source>
        <dbReference type="ARBA" id="ARBA00022797"/>
    </source>
</evidence>
<dbReference type="AlphaFoldDB" id="A0A2T2Y2S9"/>
<dbReference type="GO" id="GO:0051213">
    <property type="term" value="F:dioxygenase activity"/>
    <property type="evidence" value="ECO:0007669"/>
    <property type="project" value="UniProtKB-KW"/>
</dbReference>
<evidence type="ECO:0000313" key="6">
    <source>
        <dbReference type="EMBL" id="PSR46801.1"/>
    </source>
</evidence>
<gene>
    <name evidence="6" type="ORF">C8256_11945</name>
</gene>
<proteinExistence type="inferred from homology"/>
<comment type="caution">
    <text evidence="6">The sequence shown here is derived from an EMBL/GenBank/DDBJ whole genome shotgun (WGS) entry which is preliminary data.</text>
</comment>
<dbReference type="SUPFAM" id="SSF54427">
    <property type="entry name" value="NTF2-like"/>
    <property type="match status" value="1"/>
</dbReference>
<dbReference type="InterPro" id="IPR037401">
    <property type="entry name" value="SnoaL-like"/>
</dbReference>
<protein>
    <submittedName>
        <fullName evidence="6">Salicylate hydroxylase</fullName>
    </submittedName>
</protein>
<evidence type="ECO:0000313" key="7">
    <source>
        <dbReference type="Proteomes" id="UP000240892"/>
    </source>
</evidence>
<evidence type="ECO:0000256" key="1">
    <source>
        <dbReference type="ARBA" id="ARBA00009570"/>
    </source>
</evidence>
<reference evidence="6 7" key="1">
    <citation type="submission" date="2018-03" db="EMBL/GenBank/DDBJ databases">
        <title>First report of an OXA-48+CTX-M-M-producing Kluyvera ascorbata clone recovered from patients admitted in a University Hospital in Madrid, Spain.</title>
        <authorList>
            <person name="Hernandez-Garcia M."/>
            <person name="Leon-Sampedro R."/>
            <person name="Perez-Viso B."/>
            <person name="Morosini M.I."/>
            <person name="Lopez-Fresnena N."/>
            <person name="Coque T.M."/>
            <person name="Bonten M."/>
            <person name="Malhotra-Kumar S."/>
            <person name="Ruiz-Garbajosa P."/>
            <person name="Canton R."/>
        </authorList>
    </citation>
    <scope>NUCLEOTIDE SEQUENCE [LARGE SCALE GENOMIC DNA]</scope>
    <source>
        <strain evidence="6 7">KA2</strain>
    </source>
</reference>
<dbReference type="Proteomes" id="UP000240892">
    <property type="component" value="Unassembled WGS sequence"/>
</dbReference>
<evidence type="ECO:0000256" key="3">
    <source>
        <dbReference type="ARBA" id="ARBA00022964"/>
    </source>
</evidence>
<organism evidence="6 7">
    <name type="scientific">Kluyvera genomosp. 2</name>
    <dbReference type="NCBI Taxonomy" id="2774054"/>
    <lineage>
        <taxon>Bacteria</taxon>
        <taxon>Pseudomonadati</taxon>
        <taxon>Pseudomonadota</taxon>
        <taxon>Gammaproteobacteria</taxon>
        <taxon>Enterobacterales</taxon>
        <taxon>Enterobacteriaceae</taxon>
        <taxon>Kluyvera</taxon>
    </lineage>
</organism>
<dbReference type="CDD" id="cd00667">
    <property type="entry name" value="ring_hydroxylating_dioxygenases_beta"/>
    <property type="match status" value="1"/>
</dbReference>
<keyword evidence="3" id="KW-0223">Dioxygenase</keyword>
<keyword evidence="4" id="KW-0560">Oxidoreductase</keyword>
<comment type="similarity">
    <text evidence="1">Belongs to the bacterial ring-hydroxylating dioxygenase beta subunit family.</text>
</comment>
<dbReference type="STRING" id="1006000.GKAS_03491"/>
<dbReference type="InterPro" id="IPR032710">
    <property type="entry name" value="NTF2-like_dom_sf"/>
</dbReference>
<sequence>MINNEIWQQLVALQTEYSDAVDRAEWAKWTTLFTEDCCYKVIPRENYDRQLPLCTINLESKGMLKDRIYGVAETLFHDPYYQRHVVGLPHVISVDEQGIVARTHYAVFRTKPDGHSEVFNVGYYLDTVVRTAEGLRFASRLCIFDSELVPNSLIYPI</sequence>